<proteinExistence type="predicted"/>
<gene>
    <name evidence="2" type="ORF">SAMN02982929_07223</name>
    <name evidence="3" type="ORF">SAMN05216506_103155</name>
</gene>
<dbReference type="EMBL" id="FNVB01000023">
    <property type="protein sequence ID" value="SEG98821.1"/>
    <property type="molecule type" value="Genomic_DNA"/>
</dbReference>
<dbReference type="SMR" id="A0A1H6EP01"/>
<protein>
    <submittedName>
        <fullName evidence="2">Phage tail tube protein</fullName>
    </submittedName>
</protein>
<reference evidence="4 5" key="2">
    <citation type="submission" date="2016-10" db="EMBL/GenBank/DDBJ databases">
        <authorList>
            <person name="Varghese N."/>
            <person name="Submissions S."/>
        </authorList>
    </citation>
    <scope>NUCLEOTIDE SEQUENCE [LARGE SCALE GENOMIC DNA]</scope>
    <source>
        <strain evidence="5">ATCC 20501</strain>
        <strain evidence="3 4">CGMCC 4.3529</strain>
    </source>
</reference>
<evidence type="ECO:0000313" key="4">
    <source>
        <dbReference type="Proteomes" id="UP000199690"/>
    </source>
</evidence>
<dbReference type="AlphaFoldDB" id="A0A1H6EP01"/>
<name>A0A1H6EP01_9PSEU</name>
<evidence type="ECO:0000259" key="1">
    <source>
        <dbReference type="Pfam" id="PF16461"/>
    </source>
</evidence>
<evidence type="ECO:0000313" key="2">
    <source>
        <dbReference type="EMBL" id="SEG98821.1"/>
    </source>
</evidence>
<keyword evidence="4" id="KW-1185">Reference proteome</keyword>
<evidence type="ECO:0000313" key="3">
    <source>
        <dbReference type="EMBL" id="SFD23141.1"/>
    </source>
</evidence>
<dbReference type="InterPro" id="IPR032494">
    <property type="entry name" value="Phage_TTP_N"/>
</dbReference>
<evidence type="ECO:0000313" key="5">
    <source>
        <dbReference type="Proteomes" id="UP000236729"/>
    </source>
</evidence>
<dbReference type="EMBL" id="FOME01000003">
    <property type="protein sequence ID" value="SFD23141.1"/>
    <property type="molecule type" value="Genomic_DNA"/>
</dbReference>
<accession>A0A1I1QLX8</accession>
<organism evidence="2 5">
    <name type="scientific">Saccharopolyspora kobensis</name>
    <dbReference type="NCBI Taxonomy" id="146035"/>
    <lineage>
        <taxon>Bacteria</taxon>
        <taxon>Bacillati</taxon>
        <taxon>Actinomycetota</taxon>
        <taxon>Actinomycetes</taxon>
        <taxon>Pseudonocardiales</taxon>
        <taxon>Pseudonocardiaceae</taxon>
        <taxon>Saccharopolyspora</taxon>
    </lineage>
</organism>
<accession>A0A1H6EP01</accession>
<reference evidence="2" key="1">
    <citation type="submission" date="2016-10" db="EMBL/GenBank/DDBJ databases">
        <authorList>
            <person name="de Groot N.N."/>
        </authorList>
    </citation>
    <scope>NUCLEOTIDE SEQUENCE [LARGE SCALE GENOMIC DNA]</scope>
    <source>
        <strain evidence="2">ATCC 20501</strain>
    </source>
</reference>
<sequence>MAGIDAFGIALERSDMAATTPVFTPIANVTNLSGPEIERETYDVTAHDSPNGWREFIGGLKDAGEVSIDVNFDPRDHATLLSDLDDTEARDYKVTFPNAIGTWAFKAFMTGFSSESPVDDKQAGSMTFKVTGKPVLTAGA</sequence>
<dbReference type="RefSeq" id="WP_093350549.1">
    <property type="nucleotide sequence ID" value="NZ_FNVB01000023.1"/>
</dbReference>
<dbReference type="Proteomes" id="UP000236729">
    <property type="component" value="Unassembled WGS sequence"/>
</dbReference>
<dbReference type="Proteomes" id="UP000199690">
    <property type="component" value="Unassembled WGS sequence"/>
</dbReference>
<dbReference type="Gene3D" id="4.10.410.40">
    <property type="match status" value="1"/>
</dbReference>
<dbReference type="Pfam" id="PF16461">
    <property type="entry name" value="Phage_TTP_12"/>
    <property type="match status" value="1"/>
</dbReference>
<feature type="domain" description="Lambda phage tail tube protein N-terminal" evidence="1">
    <location>
        <begin position="23"/>
        <end position="136"/>
    </location>
</feature>